<dbReference type="RefSeq" id="XP_001240619.2">
    <property type="nucleotide sequence ID" value="XM_001240618.2"/>
</dbReference>
<organism evidence="1 2">
    <name type="scientific">Coccidioides immitis (strain RS)</name>
    <name type="common">Valley fever fungus</name>
    <dbReference type="NCBI Taxonomy" id="246410"/>
    <lineage>
        <taxon>Eukaryota</taxon>
        <taxon>Fungi</taxon>
        <taxon>Dikarya</taxon>
        <taxon>Ascomycota</taxon>
        <taxon>Pezizomycotina</taxon>
        <taxon>Eurotiomycetes</taxon>
        <taxon>Eurotiomycetidae</taxon>
        <taxon>Onygenales</taxon>
        <taxon>Onygenaceae</taxon>
        <taxon>Coccidioides</taxon>
    </lineage>
</organism>
<reference evidence="2" key="2">
    <citation type="journal article" date="2010" name="Genome Res.">
        <title>Population genomic sequencing of Coccidioides fungi reveals recent hybridization and transposon control.</title>
        <authorList>
            <person name="Neafsey D.E."/>
            <person name="Barker B.M."/>
            <person name="Sharpton T.J."/>
            <person name="Stajich J.E."/>
            <person name="Park D.J."/>
            <person name="Whiston E."/>
            <person name="Hung C.-Y."/>
            <person name="McMahan C."/>
            <person name="White J."/>
            <person name="Sykes S."/>
            <person name="Heiman D."/>
            <person name="Young S."/>
            <person name="Zeng Q."/>
            <person name="Abouelleil A."/>
            <person name="Aftuck L."/>
            <person name="Bessette D."/>
            <person name="Brown A."/>
            <person name="FitzGerald M."/>
            <person name="Lui A."/>
            <person name="Macdonald J.P."/>
            <person name="Priest M."/>
            <person name="Orbach M.J."/>
            <person name="Galgiani J.N."/>
            <person name="Kirkland T.N."/>
            <person name="Cole G.T."/>
            <person name="Birren B.W."/>
            <person name="Henn M.R."/>
            <person name="Taylor J.W."/>
            <person name="Rounsley S.D."/>
        </authorList>
    </citation>
    <scope>GENOME REANNOTATION</scope>
    <source>
        <strain evidence="2">RS</strain>
    </source>
</reference>
<dbReference type="AlphaFoldDB" id="J3K439"/>
<name>J3K439_COCIM</name>
<dbReference type="InParanoid" id="J3K439"/>
<dbReference type="EMBL" id="GG704913">
    <property type="protein sequence ID" value="EAS29036.3"/>
    <property type="molecule type" value="Genomic_DNA"/>
</dbReference>
<protein>
    <submittedName>
        <fullName evidence="1">Uncharacterized protein</fullName>
    </submittedName>
</protein>
<dbReference type="Proteomes" id="UP000001261">
    <property type="component" value="Unassembled WGS sequence"/>
</dbReference>
<evidence type="ECO:0000313" key="1">
    <source>
        <dbReference type="EMBL" id="EAS29036.3"/>
    </source>
</evidence>
<dbReference type="GeneID" id="24164936"/>
<gene>
    <name evidence="1" type="ORF">CIMG_13309</name>
</gene>
<dbReference type="KEGG" id="cim:CIMG_13309"/>
<evidence type="ECO:0000313" key="2">
    <source>
        <dbReference type="Proteomes" id="UP000001261"/>
    </source>
</evidence>
<sequence length="49" mass="5707">MNYSHDYLAVNLIKDNNSLPASEKMKKDDFEIVMFSNKNNEKNGEKNNN</sequence>
<proteinExistence type="predicted"/>
<accession>J3K439</accession>
<reference evidence="2" key="1">
    <citation type="journal article" date="2009" name="Genome Res.">
        <title>Comparative genomic analyses of the human fungal pathogens Coccidioides and their relatives.</title>
        <authorList>
            <person name="Sharpton T.J."/>
            <person name="Stajich J.E."/>
            <person name="Rounsley S.D."/>
            <person name="Gardner M.J."/>
            <person name="Wortman J.R."/>
            <person name="Jordar V.S."/>
            <person name="Maiti R."/>
            <person name="Kodira C.D."/>
            <person name="Neafsey D.E."/>
            <person name="Zeng Q."/>
            <person name="Hung C.-Y."/>
            <person name="McMahan C."/>
            <person name="Muszewska A."/>
            <person name="Grynberg M."/>
            <person name="Mandel M.A."/>
            <person name="Kellner E.M."/>
            <person name="Barker B.M."/>
            <person name="Galgiani J.N."/>
            <person name="Orbach M.J."/>
            <person name="Kirkland T.N."/>
            <person name="Cole G.T."/>
            <person name="Henn M.R."/>
            <person name="Birren B.W."/>
            <person name="Taylor J.W."/>
        </authorList>
    </citation>
    <scope>NUCLEOTIDE SEQUENCE [LARGE SCALE GENOMIC DNA]</scope>
    <source>
        <strain evidence="2">RS</strain>
    </source>
</reference>
<keyword evidence="2" id="KW-1185">Reference proteome</keyword>
<dbReference type="VEuPathDB" id="FungiDB:CIMG_13309"/>